<evidence type="ECO:0000313" key="1">
    <source>
        <dbReference type="EMBL" id="PRQ17415.1"/>
    </source>
</evidence>
<gene>
    <name evidence="1" type="ORF">RchiOBHm_Chr7g0194751</name>
</gene>
<name>A0A2P6P648_ROSCH</name>
<sequence>MVNLVLRVAGEIKTWKTTAWGGGGGGGGGDWLLRLKGKRILYWLLELHMDVGQEETAMCGRKEKNRNKVNNIMK</sequence>
<accession>A0A2P6P648</accession>
<dbReference type="AlphaFoldDB" id="A0A2P6P648"/>
<reference evidence="1 2" key="1">
    <citation type="journal article" date="2018" name="Nat. Genet.">
        <title>The Rosa genome provides new insights in the design of modern roses.</title>
        <authorList>
            <person name="Bendahmane M."/>
        </authorList>
    </citation>
    <scope>NUCLEOTIDE SEQUENCE [LARGE SCALE GENOMIC DNA]</scope>
    <source>
        <strain evidence="2">cv. Old Blush</strain>
    </source>
</reference>
<comment type="caution">
    <text evidence="1">The sequence shown here is derived from an EMBL/GenBank/DDBJ whole genome shotgun (WGS) entry which is preliminary data.</text>
</comment>
<proteinExistence type="predicted"/>
<dbReference type="Gramene" id="PRQ17415">
    <property type="protein sequence ID" value="PRQ17415"/>
    <property type="gene ID" value="RchiOBHm_Chr7g0194751"/>
</dbReference>
<evidence type="ECO:0000313" key="2">
    <source>
        <dbReference type="Proteomes" id="UP000238479"/>
    </source>
</evidence>
<dbReference type="EMBL" id="PDCK01000045">
    <property type="protein sequence ID" value="PRQ17415.1"/>
    <property type="molecule type" value="Genomic_DNA"/>
</dbReference>
<dbReference type="Proteomes" id="UP000238479">
    <property type="component" value="Chromosome 7"/>
</dbReference>
<keyword evidence="2" id="KW-1185">Reference proteome</keyword>
<protein>
    <submittedName>
        <fullName evidence="1">Uncharacterized protein</fullName>
    </submittedName>
</protein>
<organism evidence="1 2">
    <name type="scientific">Rosa chinensis</name>
    <name type="common">China rose</name>
    <dbReference type="NCBI Taxonomy" id="74649"/>
    <lineage>
        <taxon>Eukaryota</taxon>
        <taxon>Viridiplantae</taxon>
        <taxon>Streptophyta</taxon>
        <taxon>Embryophyta</taxon>
        <taxon>Tracheophyta</taxon>
        <taxon>Spermatophyta</taxon>
        <taxon>Magnoliopsida</taxon>
        <taxon>eudicotyledons</taxon>
        <taxon>Gunneridae</taxon>
        <taxon>Pentapetalae</taxon>
        <taxon>rosids</taxon>
        <taxon>fabids</taxon>
        <taxon>Rosales</taxon>
        <taxon>Rosaceae</taxon>
        <taxon>Rosoideae</taxon>
        <taxon>Rosoideae incertae sedis</taxon>
        <taxon>Rosa</taxon>
    </lineage>
</organism>